<accession>A0A7K3WI31</accession>
<dbReference type="AlphaFoldDB" id="A0A7K3WI31"/>
<dbReference type="PANTHER" id="PTHR45339:SF1">
    <property type="entry name" value="HYBRID SIGNAL TRANSDUCTION HISTIDINE KINASE J"/>
    <property type="match status" value="1"/>
</dbReference>
<feature type="modified residue" description="Phosphohistidine" evidence="16">
    <location>
        <position position="879"/>
    </location>
</feature>
<feature type="domain" description="Response regulatory" evidence="21">
    <location>
        <begin position="535"/>
        <end position="653"/>
    </location>
</feature>
<dbReference type="InterPro" id="IPR003661">
    <property type="entry name" value="HisK_dim/P_dom"/>
</dbReference>
<dbReference type="CDD" id="cd00088">
    <property type="entry name" value="HPT"/>
    <property type="match status" value="1"/>
</dbReference>
<evidence type="ECO:0000256" key="6">
    <source>
        <dbReference type="ARBA" id="ARBA00022553"/>
    </source>
</evidence>
<evidence type="ECO:0000259" key="22">
    <source>
        <dbReference type="PROSITE" id="PS50885"/>
    </source>
</evidence>
<evidence type="ECO:0000259" key="20">
    <source>
        <dbReference type="PROSITE" id="PS50109"/>
    </source>
</evidence>
<evidence type="ECO:0000256" key="9">
    <source>
        <dbReference type="ARBA" id="ARBA00022741"/>
    </source>
</evidence>
<keyword evidence="9" id="KW-0547">Nucleotide-binding</keyword>
<dbReference type="Gene3D" id="1.10.287.130">
    <property type="match status" value="1"/>
</dbReference>
<gene>
    <name evidence="24" type="ORF">G1H19_19055</name>
</gene>
<organism evidence="24 25">
    <name type="scientific">Goekera deserti</name>
    <dbReference type="NCBI Taxonomy" id="2497753"/>
    <lineage>
        <taxon>Bacteria</taxon>
        <taxon>Bacillati</taxon>
        <taxon>Actinomycetota</taxon>
        <taxon>Actinomycetes</taxon>
        <taxon>Geodermatophilales</taxon>
        <taxon>Geodermatophilaceae</taxon>
        <taxon>Goekera</taxon>
    </lineage>
</organism>
<dbReference type="SUPFAM" id="SSF52172">
    <property type="entry name" value="CheY-like"/>
    <property type="match status" value="2"/>
</dbReference>
<comment type="catalytic activity">
    <reaction evidence="1">
        <text>ATP + protein L-histidine = ADP + protein N-phospho-L-histidine.</text>
        <dbReference type="EC" id="2.7.13.3"/>
    </reaction>
</comment>
<dbReference type="InterPro" id="IPR004358">
    <property type="entry name" value="Sig_transdc_His_kin-like_C"/>
</dbReference>
<evidence type="ECO:0000256" key="11">
    <source>
        <dbReference type="ARBA" id="ARBA00022840"/>
    </source>
</evidence>
<dbReference type="PRINTS" id="PR00344">
    <property type="entry name" value="BCTRLSENSOR"/>
</dbReference>
<dbReference type="SMART" id="SM00388">
    <property type="entry name" value="HisKA"/>
    <property type="match status" value="1"/>
</dbReference>
<keyword evidence="8 19" id="KW-0812">Transmembrane</keyword>
<dbReference type="Pfam" id="PF01627">
    <property type="entry name" value="Hpt"/>
    <property type="match status" value="1"/>
</dbReference>
<evidence type="ECO:0000256" key="8">
    <source>
        <dbReference type="ARBA" id="ARBA00022692"/>
    </source>
</evidence>
<protein>
    <recommendedName>
        <fullName evidence="15">Circadian input-output histidine kinase CikA</fullName>
        <ecNumber evidence="4">2.7.13.3</ecNumber>
    </recommendedName>
</protein>
<evidence type="ECO:0000256" key="2">
    <source>
        <dbReference type="ARBA" id="ARBA00004651"/>
    </source>
</evidence>
<dbReference type="Proteomes" id="UP000470470">
    <property type="component" value="Unassembled WGS sequence"/>
</dbReference>
<dbReference type="EMBL" id="JAAGWK010000029">
    <property type="protein sequence ID" value="NEL56077.1"/>
    <property type="molecule type" value="Genomic_DNA"/>
</dbReference>
<dbReference type="Gene3D" id="3.40.50.2300">
    <property type="match status" value="2"/>
</dbReference>
<evidence type="ECO:0000313" key="25">
    <source>
        <dbReference type="Proteomes" id="UP000470470"/>
    </source>
</evidence>
<dbReference type="SMART" id="SM00448">
    <property type="entry name" value="REC"/>
    <property type="match status" value="2"/>
</dbReference>
<evidence type="ECO:0000259" key="21">
    <source>
        <dbReference type="PROSITE" id="PS50110"/>
    </source>
</evidence>
<comment type="subcellular location">
    <subcellularLocation>
        <location evidence="2">Cell membrane</location>
        <topology evidence="2">Multi-pass membrane protein</topology>
    </subcellularLocation>
</comment>
<reference evidence="24 25" key="1">
    <citation type="submission" date="2020-02" db="EMBL/GenBank/DDBJ databases">
        <title>The whole genome sequence of CPCC 205119.</title>
        <authorList>
            <person name="Jiang Z."/>
        </authorList>
    </citation>
    <scope>NUCLEOTIDE SEQUENCE [LARGE SCALE GENOMIC DNA]</scope>
    <source>
        <strain evidence="24 25">CPCC 205119</strain>
    </source>
</reference>
<dbReference type="GO" id="GO:0005886">
    <property type="term" value="C:plasma membrane"/>
    <property type="evidence" value="ECO:0007669"/>
    <property type="project" value="UniProtKB-SubCell"/>
</dbReference>
<dbReference type="InterPro" id="IPR003660">
    <property type="entry name" value="HAMP_dom"/>
</dbReference>
<keyword evidence="14 19" id="KW-0472">Membrane</keyword>
<dbReference type="InterPro" id="IPR008207">
    <property type="entry name" value="Sig_transdc_His_kin_Hpt_dom"/>
</dbReference>
<dbReference type="InterPro" id="IPR005467">
    <property type="entry name" value="His_kinase_dom"/>
</dbReference>
<keyword evidence="6 17" id="KW-0597">Phosphoprotein</keyword>
<feature type="modified residue" description="4-aspartylphosphate" evidence="17">
    <location>
        <position position="589"/>
    </location>
</feature>
<feature type="domain" description="HPt" evidence="23">
    <location>
        <begin position="839"/>
        <end position="942"/>
    </location>
</feature>
<keyword evidence="5" id="KW-1003">Cell membrane</keyword>
<dbReference type="Pfam" id="PF05227">
    <property type="entry name" value="CHASE3"/>
    <property type="match status" value="1"/>
</dbReference>
<evidence type="ECO:0000256" key="5">
    <source>
        <dbReference type="ARBA" id="ARBA00022475"/>
    </source>
</evidence>
<feature type="modified residue" description="4-aspartylphosphate" evidence="17">
    <location>
        <position position="729"/>
    </location>
</feature>
<evidence type="ECO:0000256" key="7">
    <source>
        <dbReference type="ARBA" id="ARBA00022679"/>
    </source>
</evidence>
<dbReference type="GO" id="GO:0005524">
    <property type="term" value="F:ATP binding"/>
    <property type="evidence" value="ECO:0007669"/>
    <property type="project" value="UniProtKB-KW"/>
</dbReference>
<dbReference type="InterPro" id="IPR036890">
    <property type="entry name" value="HATPase_C_sf"/>
</dbReference>
<dbReference type="Gene3D" id="1.20.120.160">
    <property type="entry name" value="HPT domain"/>
    <property type="match status" value="1"/>
</dbReference>
<sequence>MPISPRVSTSGAVSLRALLRRPVLVGLAAVATVFLTTAALTTLVLAVLVPRVDRADDVLLALQDGHVAMVNQETGLRGFLITRQPQFLQPYEAGAAELERLDAQLLAWSAGDEDLRGWVQTLHAAEQRWIDGFALPLLVAQPAPGASAELSAMLVAEKALFDDYRVVQAEVRVRVQDRRDDAVLQQRAVLLAGVGSAFLVTLAAAFLVRRANRRLAGQILPPVHGVRVALASMTQGDLGRRAPVAGPAEVQDIAGDVNELGAALLERSELVAARERELEAARDEAEQAGQAKTAFLATMSHEIRTPLNAVLGLTDLLLTTDLTREQRGHLETVSRSGDSLLTLINDVLDFSKIEAGELDLELAPFDLSDLVYDVAHLFAPQAARKGLDLLVDIDATRSWQVVGDGPRLRQVVLNLVANAVKFTAVGQVVVSVHGPETDGRVDCRLAVSDTGIGIPDDRRHRLFQSFSQVDGSTTRTYGGTGLGLAISQRIAGAMGGEILVDSVLGTGSTFTVALELELATTVAVPASSTALAGRRLLIVDDNPTNLRILEHQLTRYGATCAVADGAHTALELLDRLADGGHRVHAAVLDQHMPGVDGNELARRIRRRDVGGDLPLVLLSSSTEAHPDTDRLFAARLHKPARPERMLLAVRSVLQPATWVAEPHRSGGEEPHEPGPGARLRVLVAEDHDVNAQLIELYLAQLGHDGVRVTNGREAVEAVQAGSFDVVLMDAQMPVLGGVEATAAIRALPGPQPCVIAVTASALASDRASFLAAGAADFLTKPVRLRTLEEALGGLANQASRAAADRVPAPVPAAEEASGTDPVLDPGTVEELRELGEDGFEHVYRRYLAGLEDSVAALVAAASGDLSDLDGDASVPRLAHRLKGSSASLGAGRLAELCRRLEDAAESAAPRYEGTIAELEAESRRVGAAVSTLLASLPGPAAG</sequence>
<dbReference type="PROSITE" id="PS50894">
    <property type="entry name" value="HPT"/>
    <property type="match status" value="1"/>
</dbReference>
<dbReference type="PROSITE" id="PS50110">
    <property type="entry name" value="RESPONSE_REGULATORY"/>
    <property type="match status" value="2"/>
</dbReference>
<dbReference type="InterPro" id="IPR007891">
    <property type="entry name" value="CHASE3"/>
</dbReference>
<dbReference type="InterPro" id="IPR011006">
    <property type="entry name" value="CheY-like_superfamily"/>
</dbReference>
<dbReference type="FunFam" id="3.30.565.10:FF:000010">
    <property type="entry name" value="Sensor histidine kinase RcsC"/>
    <property type="match status" value="1"/>
</dbReference>
<evidence type="ECO:0000256" key="16">
    <source>
        <dbReference type="PROSITE-ProRule" id="PRU00110"/>
    </source>
</evidence>
<evidence type="ECO:0000256" key="1">
    <source>
        <dbReference type="ARBA" id="ARBA00000085"/>
    </source>
</evidence>
<dbReference type="Pfam" id="PF00072">
    <property type="entry name" value="Response_reg"/>
    <property type="match status" value="2"/>
</dbReference>
<feature type="transmembrane region" description="Helical" evidence="19">
    <location>
        <begin position="23"/>
        <end position="49"/>
    </location>
</feature>
<feature type="domain" description="Histidine kinase" evidence="20">
    <location>
        <begin position="298"/>
        <end position="518"/>
    </location>
</feature>
<dbReference type="SUPFAM" id="SSF47226">
    <property type="entry name" value="Histidine-containing phosphotransfer domain, HPT domain"/>
    <property type="match status" value="1"/>
</dbReference>
<dbReference type="CDD" id="cd16922">
    <property type="entry name" value="HATPase_EvgS-ArcB-TorS-like"/>
    <property type="match status" value="1"/>
</dbReference>
<evidence type="ECO:0000256" key="15">
    <source>
        <dbReference type="ARBA" id="ARBA00074306"/>
    </source>
</evidence>
<dbReference type="InterPro" id="IPR036097">
    <property type="entry name" value="HisK_dim/P_sf"/>
</dbReference>
<keyword evidence="10" id="KW-0418">Kinase</keyword>
<feature type="domain" description="HAMP" evidence="22">
    <location>
        <begin position="217"/>
        <end position="269"/>
    </location>
</feature>
<dbReference type="SUPFAM" id="SSF55874">
    <property type="entry name" value="ATPase domain of HSP90 chaperone/DNA topoisomerase II/histidine kinase"/>
    <property type="match status" value="1"/>
</dbReference>
<comment type="caution">
    <text evidence="24">The sequence shown here is derived from an EMBL/GenBank/DDBJ whole genome shotgun (WGS) entry which is preliminary data.</text>
</comment>
<keyword evidence="11" id="KW-0067">ATP-binding</keyword>
<dbReference type="PANTHER" id="PTHR45339">
    <property type="entry name" value="HYBRID SIGNAL TRANSDUCTION HISTIDINE KINASE J"/>
    <property type="match status" value="1"/>
</dbReference>
<feature type="transmembrane region" description="Helical" evidence="19">
    <location>
        <begin position="188"/>
        <end position="208"/>
    </location>
</feature>
<dbReference type="Pfam" id="PF02518">
    <property type="entry name" value="HATPase_c"/>
    <property type="match status" value="1"/>
</dbReference>
<evidence type="ECO:0000256" key="12">
    <source>
        <dbReference type="ARBA" id="ARBA00022989"/>
    </source>
</evidence>
<evidence type="ECO:0000256" key="10">
    <source>
        <dbReference type="ARBA" id="ARBA00022777"/>
    </source>
</evidence>
<evidence type="ECO:0000256" key="18">
    <source>
        <dbReference type="SAM" id="MobiDB-lite"/>
    </source>
</evidence>
<keyword evidence="25" id="KW-1185">Reference proteome</keyword>
<feature type="domain" description="Response regulatory" evidence="21">
    <location>
        <begin position="680"/>
        <end position="795"/>
    </location>
</feature>
<dbReference type="RefSeq" id="WP_152729286.1">
    <property type="nucleotide sequence ID" value="NZ_JAABOZ010000003.1"/>
</dbReference>
<comment type="similarity">
    <text evidence="3">In the N-terminal section; belongs to the phytochrome family.</text>
</comment>
<dbReference type="Pfam" id="PF00512">
    <property type="entry name" value="HisKA"/>
    <property type="match status" value="1"/>
</dbReference>
<evidence type="ECO:0000256" key="3">
    <source>
        <dbReference type="ARBA" id="ARBA00006402"/>
    </source>
</evidence>
<dbReference type="PROSITE" id="PS50885">
    <property type="entry name" value="HAMP"/>
    <property type="match status" value="1"/>
</dbReference>
<evidence type="ECO:0000256" key="17">
    <source>
        <dbReference type="PROSITE-ProRule" id="PRU00169"/>
    </source>
</evidence>
<evidence type="ECO:0000256" key="19">
    <source>
        <dbReference type="SAM" id="Phobius"/>
    </source>
</evidence>
<evidence type="ECO:0000259" key="23">
    <source>
        <dbReference type="PROSITE" id="PS50894"/>
    </source>
</evidence>
<dbReference type="SMART" id="SM00387">
    <property type="entry name" value="HATPase_c"/>
    <property type="match status" value="1"/>
</dbReference>
<keyword evidence="12 19" id="KW-1133">Transmembrane helix</keyword>
<dbReference type="CDD" id="cd17546">
    <property type="entry name" value="REC_hyHK_CKI1_RcsC-like"/>
    <property type="match status" value="1"/>
</dbReference>
<dbReference type="SMART" id="SM00073">
    <property type="entry name" value="HPT"/>
    <property type="match status" value="1"/>
</dbReference>
<dbReference type="InterPro" id="IPR001789">
    <property type="entry name" value="Sig_transdc_resp-reg_receiver"/>
</dbReference>
<dbReference type="CDD" id="cd00082">
    <property type="entry name" value="HisKA"/>
    <property type="match status" value="1"/>
</dbReference>
<feature type="region of interest" description="Disordered" evidence="18">
    <location>
        <begin position="805"/>
        <end position="825"/>
    </location>
</feature>
<dbReference type="EC" id="2.7.13.3" evidence="4"/>
<dbReference type="InterPro" id="IPR036641">
    <property type="entry name" value="HPT_dom_sf"/>
</dbReference>
<feature type="compositionally biased region" description="Low complexity" evidence="18">
    <location>
        <begin position="805"/>
        <end position="816"/>
    </location>
</feature>
<evidence type="ECO:0000256" key="13">
    <source>
        <dbReference type="ARBA" id="ARBA00023012"/>
    </source>
</evidence>
<dbReference type="InterPro" id="IPR003594">
    <property type="entry name" value="HATPase_dom"/>
</dbReference>
<keyword evidence="13" id="KW-0902">Two-component regulatory system</keyword>
<evidence type="ECO:0000256" key="4">
    <source>
        <dbReference type="ARBA" id="ARBA00012438"/>
    </source>
</evidence>
<dbReference type="PROSITE" id="PS50109">
    <property type="entry name" value="HIS_KIN"/>
    <property type="match status" value="1"/>
</dbReference>
<dbReference type="Gene3D" id="3.30.565.10">
    <property type="entry name" value="Histidine kinase-like ATPase, C-terminal domain"/>
    <property type="match status" value="1"/>
</dbReference>
<evidence type="ECO:0000256" key="14">
    <source>
        <dbReference type="ARBA" id="ARBA00023136"/>
    </source>
</evidence>
<dbReference type="FunFam" id="1.10.287.130:FF:000004">
    <property type="entry name" value="Ethylene receptor 1"/>
    <property type="match status" value="1"/>
</dbReference>
<evidence type="ECO:0000313" key="24">
    <source>
        <dbReference type="EMBL" id="NEL56077.1"/>
    </source>
</evidence>
<dbReference type="GO" id="GO:0000155">
    <property type="term" value="F:phosphorelay sensor kinase activity"/>
    <property type="evidence" value="ECO:0007669"/>
    <property type="project" value="InterPro"/>
</dbReference>
<keyword evidence="7" id="KW-0808">Transferase</keyword>
<name>A0A7K3WI31_9ACTN</name>
<dbReference type="SUPFAM" id="SSF47384">
    <property type="entry name" value="Homodimeric domain of signal transducing histidine kinase"/>
    <property type="match status" value="1"/>
</dbReference>
<proteinExistence type="inferred from homology"/>